<keyword evidence="1 6" id="KW-1277">Toxin-antitoxin system</keyword>
<evidence type="ECO:0000256" key="4">
    <source>
        <dbReference type="ARBA" id="ARBA00022695"/>
    </source>
</evidence>
<gene>
    <name evidence="8" type="ORF">E7Y31_23000</name>
</gene>
<evidence type="ECO:0000256" key="2">
    <source>
        <dbReference type="ARBA" id="ARBA00022676"/>
    </source>
</evidence>
<proteinExistence type="inferred from homology"/>
<comment type="caution">
    <text evidence="8">The sequence shown here is derived from an EMBL/GenBank/DDBJ whole genome shotgun (WGS) entry which is preliminary data.</text>
</comment>
<dbReference type="Pfam" id="PF14487">
    <property type="entry name" value="DarT"/>
    <property type="match status" value="1"/>
</dbReference>
<feature type="domain" description="DarT" evidence="7">
    <location>
        <begin position="34"/>
        <end position="129"/>
    </location>
</feature>
<evidence type="ECO:0000256" key="3">
    <source>
        <dbReference type="ARBA" id="ARBA00022679"/>
    </source>
</evidence>
<accession>A0A4S5BBM9</accession>
<evidence type="ECO:0000313" key="8">
    <source>
        <dbReference type="EMBL" id="THJ27661.1"/>
    </source>
</evidence>
<keyword evidence="9" id="KW-1185">Reference proteome</keyword>
<dbReference type="AlphaFoldDB" id="A0A4S5BBM9"/>
<evidence type="ECO:0000313" key="9">
    <source>
        <dbReference type="Proteomes" id="UP000305282"/>
    </source>
</evidence>
<name>A0A4S5BBM9_9ACTN</name>
<protein>
    <submittedName>
        <fullName evidence="8">DUF4433 domain-containing protein</fullName>
    </submittedName>
</protein>
<evidence type="ECO:0000256" key="5">
    <source>
        <dbReference type="ARBA" id="ARBA00023125"/>
    </source>
</evidence>
<evidence type="ECO:0000256" key="1">
    <source>
        <dbReference type="ARBA" id="ARBA00022649"/>
    </source>
</evidence>
<feature type="non-terminal residue" evidence="8">
    <location>
        <position position="129"/>
    </location>
</feature>
<dbReference type="GO" id="GO:0016779">
    <property type="term" value="F:nucleotidyltransferase activity"/>
    <property type="evidence" value="ECO:0007669"/>
    <property type="project" value="UniProtKB-KW"/>
</dbReference>
<dbReference type="PROSITE" id="PS52018">
    <property type="entry name" value="DART"/>
    <property type="match status" value="1"/>
</dbReference>
<dbReference type="InterPro" id="IPR029494">
    <property type="entry name" value="DarT"/>
</dbReference>
<evidence type="ECO:0000259" key="7">
    <source>
        <dbReference type="PROSITE" id="PS52018"/>
    </source>
</evidence>
<reference evidence="8 9" key="1">
    <citation type="submission" date="2019-04" db="EMBL/GenBank/DDBJ databases">
        <title>Draft genome sequences for three unisolated Alnus-infective Frankia Sp+ strains, AgTrS, AiOr and AvVan, the first sequenced Frankia strains able to sporulate in-planta.</title>
        <authorList>
            <person name="Bethencourt L."/>
            <person name="Vautrin F."/>
            <person name="Taib N."/>
            <person name="Dubost A."/>
            <person name="Castro-Garcia L."/>
            <person name="Imbaud O."/>
            <person name="Abrouk D."/>
            <person name="Fournier P."/>
            <person name="Briolay J."/>
            <person name="Nguyen A."/>
            <person name="Normand P."/>
            <person name="Fernandez M.P."/>
            <person name="Brochier-Armanet C."/>
            <person name="Herrera-Belaroussi A."/>
        </authorList>
    </citation>
    <scope>NUCLEOTIDE SEQUENCE [LARGE SCALE GENOMIC DNA]</scope>
    <source>
        <strain evidence="8 9">AvVan</strain>
    </source>
</reference>
<keyword evidence="2" id="KW-0328">Glycosyltransferase</keyword>
<evidence type="ECO:0000256" key="6">
    <source>
        <dbReference type="PROSITE-ProRule" id="PRU01362"/>
    </source>
</evidence>
<dbReference type="EMBL" id="SSXH01001052">
    <property type="protein sequence ID" value="THJ27661.1"/>
    <property type="molecule type" value="Genomic_DNA"/>
</dbReference>
<dbReference type="Proteomes" id="UP000305282">
    <property type="component" value="Unassembled WGS sequence"/>
</dbReference>
<keyword evidence="3" id="KW-0808">Transferase</keyword>
<sequence length="129" mass="14643">MRIDLGWWMPGFTFPRPSGRRGGQPPVMARFPPTPVMHFTHLDHLATIMREGLLSDTEVRRRGLLRTEVGNQGIKRRRRERCVRVPPGGVVADYVPFYFAPCSPMMYVIHQGGVPTYDGGCDDLVYLVT</sequence>
<keyword evidence="4" id="KW-0548">Nucleotidyltransferase</keyword>
<organism evidence="8 9">
    <name type="scientific">Candidatus Frankia alpina</name>
    <dbReference type="NCBI Taxonomy" id="2699483"/>
    <lineage>
        <taxon>Bacteria</taxon>
        <taxon>Bacillati</taxon>
        <taxon>Actinomycetota</taxon>
        <taxon>Actinomycetes</taxon>
        <taxon>Frankiales</taxon>
        <taxon>Frankiaceae</taxon>
        <taxon>Frankia</taxon>
    </lineage>
</organism>
<dbReference type="GO" id="GO:0003677">
    <property type="term" value="F:DNA binding"/>
    <property type="evidence" value="ECO:0007669"/>
    <property type="project" value="UniProtKB-UniRule"/>
</dbReference>
<comment type="similarity">
    <text evidence="6">Belongs to the DarT ADP-ribosyltransferase family.</text>
</comment>
<keyword evidence="5 6" id="KW-0238">DNA-binding</keyword>
<comment type="caution">
    <text evidence="6">Lacks conserved residue(s) required for the propagation of feature annotation.</text>
</comment>
<dbReference type="GO" id="GO:0016757">
    <property type="term" value="F:glycosyltransferase activity"/>
    <property type="evidence" value="ECO:0007669"/>
    <property type="project" value="UniProtKB-KW"/>
</dbReference>